<dbReference type="SUPFAM" id="SSF52799">
    <property type="entry name" value="(Phosphotyrosine protein) phosphatases II"/>
    <property type="match status" value="1"/>
</dbReference>
<dbReference type="Gene3D" id="3.90.190.10">
    <property type="entry name" value="Protein tyrosine phosphatase superfamily"/>
    <property type="match status" value="1"/>
</dbReference>
<gene>
    <name evidence="1" type="ORF">C9I57_23785</name>
</gene>
<dbReference type="Proteomes" id="UP000240638">
    <property type="component" value="Unassembled WGS sequence"/>
</dbReference>
<dbReference type="InterPro" id="IPR026893">
    <property type="entry name" value="Tyr/Ser_Pase_IphP-type"/>
</dbReference>
<evidence type="ECO:0000313" key="2">
    <source>
        <dbReference type="Proteomes" id="UP000240638"/>
    </source>
</evidence>
<dbReference type="Pfam" id="PF13350">
    <property type="entry name" value="Y_phosphatase3"/>
    <property type="match status" value="1"/>
</dbReference>
<dbReference type="EMBL" id="PYUC01000013">
    <property type="protein sequence ID" value="PTB18212.1"/>
    <property type="molecule type" value="Genomic_DNA"/>
</dbReference>
<sequence>MPLRGAGAFAFSSCRLAGIRYLSLTTAMTPTAKVDSSSGRIGFDIHLPQRTATEDVCRSRRTFLKGTASVMLAGAGSALLAACGGGGPGSGDAAATPRLASVENFRDVGGAASGYPTIDGKVVRRGVFYRSNVLAPSAADKATLDALGIAVVYDLRTPGEIARTADALPVGAGYQTINVIGADDVVSAAYDTPADAIAAMERAQRAYVLGAAQRQGFGALLMQLAATAGAQVIHSSYGKDRTGWAAALMLSIANVPFDVIMQDYLLSNTYAAASISARVAAVSTQSGQAAALADAPAFSVQPSFLQVAFDQVHETFGTMNAYLTQGLGLSPDQIDRLHDRLVV</sequence>
<protein>
    <submittedName>
        <fullName evidence="1">Protein-tyrosine-phosphatase</fullName>
    </submittedName>
</protein>
<evidence type="ECO:0000313" key="1">
    <source>
        <dbReference type="EMBL" id="PTB18212.1"/>
    </source>
</evidence>
<dbReference type="InterPro" id="IPR029021">
    <property type="entry name" value="Prot-tyrosine_phosphatase-like"/>
</dbReference>
<name>A0A2T3XP38_9BURK</name>
<proteinExistence type="predicted"/>
<dbReference type="AlphaFoldDB" id="A0A2T3XP38"/>
<dbReference type="GO" id="GO:0004721">
    <property type="term" value="F:phosphoprotein phosphatase activity"/>
    <property type="evidence" value="ECO:0007669"/>
    <property type="project" value="InterPro"/>
</dbReference>
<accession>A0A2T3XP38</accession>
<reference evidence="1 2" key="1">
    <citation type="submission" date="2018-03" db="EMBL/GenBank/DDBJ databases">
        <title>Whole genome analyses suggest that Burkholderia sensu lato contains two further novel genera in the rhizoxinica-symbiotica group Mycetohabitans gen. nov., and Trinickia gen. nov.: implications for the evolution of diazotrophy and nodulation in the Burkholderiaceae.</title>
        <authorList>
            <person name="Estrada De Los Santos P."/>
            <person name="Palmer M."/>
            <person name="Chavez-Ramirez B."/>
            <person name="Steenkamp E.T."/>
            <person name="Hirsch A.M."/>
            <person name="Manyaka P."/>
            <person name="Maluk M."/>
            <person name="Lafos M."/>
            <person name="Crook M."/>
            <person name="Gross E."/>
            <person name="Simon M.F."/>
            <person name="Bueno Dos Reis Junior F."/>
            <person name="Poole P.S."/>
            <person name="Venter S.N."/>
            <person name="James E.K."/>
        </authorList>
    </citation>
    <scope>NUCLEOTIDE SEQUENCE [LARGE SCALE GENOMIC DNA]</scope>
    <source>
        <strain evidence="1 2">JPY-366</strain>
    </source>
</reference>
<comment type="caution">
    <text evidence="1">The sequence shown here is derived from an EMBL/GenBank/DDBJ whole genome shotgun (WGS) entry which is preliminary data.</text>
</comment>
<organism evidence="1 2">
    <name type="scientific">Trinickia symbiotica</name>
    <dbReference type="NCBI Taxonomy" id="863227"/>
    <lineage>
        <taxon>Bacteria</taxon>
        <taxon>Pseudomonadati</taxon>
        <taxon>Pseudomonadota</taxon>
        <taxon>Betaproteobacteria</taxon>
        <taxon>Burkholderiales</taxon>
        <taxon>Burkholderiaceae</taxon>
        <taxon>Trinickia</taxon>
    </lineage>
</organism>